<dbReference type="Pfam" id="PF02945">
    <property type="entry name" value="Endonuclease_7"/>
    <property type="match status" value="1"/>
</dbReference>
<gene>
    <name evidence="1" type="ORF">LCGC14_1286630</name>
</gene>
<proteinExistence type="predicted"/>
<dbReference type="Gene3D" id="3.40.1800.10">
    <property type="entry name" value="His-Me finger endonucleases"/>
    <property type="match status" value="1"/>
</dbReference>
<protein>
    <recommendedName>
        <fullName evidence="2">Recombination endonuclease VII</fullName>
    </recommendedName>
</protein>
<dbReference type="EMBL" id="LAZR01007372">
    <property type="protein sequence ID" value="KKM85681.1"/>
    <property type="molecule type" value="Genomic_DNA"/>
</dbReference>
<sequence length="159" mass="18487">MKTCSKCKEEKNESEFGKDANAKDGLCYYCKDCHNKRNRDWMKKNSSHYRKYSRDWANKNRFKQSLKKARYVAKQNGHVACLATEEHIKEAFDGKCTICGTPEIECNRKLHMDHDHETGIFRGWLCGHCNKALGLFKDSDEILMSAALYLENHETKNEG</sequence>
<evidence type="ECO:0000313" key="1">
    <source>
        <dbReference type="EMBL" id="KKM85681.1"/>
    </source>
</evidence>
<comment type="caution">
    <text evidence="1">The sequence shown here is derived from an EMBL/GenBank/DDBJ whole genome shotgun (WGS) entry which is preliminary data.</text>
</comment>
<evidence type="ECO:0008006" key="2">
    <source>
        <dbReference type="Google" id="ProtNLM"/>
    </source>
</evidence>
<dbReference type="InterPro" id="IPR004211">
    <property type="entry name" value="Endonuclease_7"/>
</dbReference>
<dbReference type="InterPro" id="IPR044925">
    <property type="entry name" value="His-Me_finger_sf"/>
</dbReference>
<organism evidence="1">
    <name type="scientific">marine sediment metagenome</name>
    <dbReference type="NCBI Taxonomy" id="412755"/>
    <lineage>
        <taxon>unclassified sequences</taxon>
        <taxon>metagenomes</taxon>
        <taxon>ecological metagenomes</taxon>
    </lineage>
</organism>
<dbReference type="InterPro" id="IPR038563">
    <property type="entry name" value="Endonuclease_7_sf"/>
</dbReference>
<accession>A0A0F9LEK8</accession>
<dbReference type="AlphaFoldDB" id="A0A0F9LEK8"/>
<name>A0A0F9LEK8_9ZZZZ</name>
<reference evidence="1" key="1">
    <citation type="journal article" date="2015" name="Nature">
        <title>Complex archaea that bridge the gap between prokaryotes and eukaryotes.</title>
        <authorList>
            <person name="Spang A."/>
            <person name="Saw J.H."/>
            <person name="Jorgensen S.L."/>
            <person name="Zaremba-Niedzwiedzka K."/>
            <person name="Martijn J."/>
            <person name="Lind A.E."/>
            <person name="van Eijk R."/>
            <person name="Schleper C."/>
            <person name="Guy L."/>
            <person name="Ettema T.J."/>
        </authorList>
    </citation>
    <scope>NUCLEOTIDE SEQUENCE</scope>
</reference>
<dbReference type="SUPFAM" id="SSF54060">
    <property type="entry name" value="His-Me finger endonucleases"/>
    <property type="match status" value="1"/>
</dbReference>